<dbReference type="RefSeq" id="WP_012648646.1">
    <property type="nucleotide sequence ID" value="NC_011979.1"/>
</dbReference>
<name>B9M6D0_GEODF</name>
<dbReference type="CDD" id="cd13891">
    <property type="entry name" value="CuRO_3_CotA_like"/>
    <property type="match status" value="1"/>
</dbReference>
<dbReference type="SUPFAM" id="SSF63446">
    <property type="entry name" value="Type I dockerin domain"/>
    <property type="match status" value="1"/>
</dbReference>
<dbReference type="CDD" id="cd13844">
    <property type="entry name" value="CuRO_1_BOD_CotA_like"/>
    <property type="match status" value="1"/>
</dbReference>
<dbReference type="SUPFAM" id="SSF49503">
    <property type="entry name" value="Cupredoxins"/>
    <property type="match status" value="3"/>
</dbReference>
<feature type="domain" description="Plastocyanin-like" evidence="1">
    <location>
        <begin position="638"/>
        <end position="737"/>
    </location>
</feature>
<dbReference type="PANTHER" id="PTHR48267:SF1">
    <property type="entry name" value="BILIRUBIN OXIDASE"/>
    <property type="match status" value="1"/>
</dbReference>
<dbReference type="CDD" id="cd13868">
    <property type="entry name" value="CuRO_2_CotA_like"/>
    <property type="match status" value="1"/>
</dbReference>
<dbReference type="eggNOG" id="COG5263">
    <property type="taxonomic scope" value="Bacteria"/>
</dbReference>
<dbReference type="InterPro" id="IPR036439">
    <property type="entry name" value="Dockerin_dom_sf"/>
</dbReference>
<keyword evidence="3" id="KW-1185">Reference proteome</keyword>
<dbReference type="GO" id="GO:0005507">
    <property type="term" value="F:copper ion binding"/>
    <property type="evidence" value="ECO:0007669"/>
    <property type="project" value="InterPro"/>
</dbReference>
<protein>
    <submittedName>
        <fullName evidence="2">Multicopper oxidase, manganese oxidase family</fullName>
    </submittedName>
</protein>
<dbReference type="Proteomes" id="UP000007721">
    <property type="component" value="Chromosome"/>
</dbReference>
<dbReference type="AlphaFoldDB" id="B9M6D0"/>
<dbReference type="InterPro" id="IPR018247">
    <property type="entry name" value="EF_Hand_1_Ca_BS"/>
</dbReference>
<dbReference type="GO" id="GO:0016491">
    <property type="term" value="F:oxidoreductase activity"/>
    <property type="evidence" value="ECO:0007669"/>
    <property type="project" value="InterPro"/>
</dbReference>
<dbReference type="HOGENOM" id="CLU_009100_4_0_7"/>
<dbReference type="OrthoDB" id="9757546at2"/>
<dbReference type="GO" id="GO:0000272">
    <property type="term" value="P:polysaccharide catabolic process"/>
    <property type="evidence" value="ECO:0007669"/>
    <property type="project" value="InterPro"/>
</dbReference>
<dbReference type="InterPro" id="IPR008972">
    <property type="entry name" value="Cupredoxin"/>
</dbReference>
<evidence type="ECO:0000313" key="2">
    <source>
        <dbReference type="EMBL" id="ACM21918.1"/>
    </source>
</evidence>
<proteinExistence type="predicted"/>
<reference evidence="2 3" key="1">
    <citation type="submission" date="2009-01" db="EMBL/GenBank/DDBJ databases">
        <title>Complete sequence of Geobacter sp. FRC-32.</title>
        <authorList>
            <consortium name="US DOE Joint Genome Institute"/>
            <person name="Lucas S."/>
            <person name="Copeland A."/>
            <person name="Lapidus A."/>
            <person name="Glavina del Rio T."/>
            <person name="Dalin E."/>
            <person name="Tice H."/>
            <person name="Bruce D."/>
            <person name="Goodwin L."/>
            <person name="Pitluck S."/>
            <person name="Saunders E."/>
            <person name="Brettin T."/>
            <person name="Detter J.C."/>
            <person name="Han C."/>
            <person name="Larimer F."/>
            <person name="Land M."/>
            <person name="Hauser L."/>
            <person name="Kyrpides N."/>
            <person name="Ovchinnikova G."/>
            <person name="Kostka J."/>
            <person name="Richardson P."/>
        </authorList>
    </citation>
    <scope>NUCLEOTIDE SEQUENCE [LARGE SCALE GENOMIC DNA]</scope>
    <source>
        <strain evidence="3">DSM 22248 / JCM 15807 / FRC-32</strain>
    </source>
</reference>
<accession>B9M6D0</accession>
<dbReference type="STRING" id="316067.Geob_3577"/>
<dbReference type="InterPro" id="IPR011706">
    <property type="entry name" value="Cu-oxidase_C"/>
</dbReference>
<dbReference type="Pfam" id="PF07731">
    <property type="entry name" value="Cu-oxidase_2"/>
    <property type="match status" value="1"/>
</dbReference>
<dbReference type="PROSITE" id="PS00018">
    <property type="entry name" value="EF_HAND_1"/>
    <property type="match status" value="1"/>
</dbReference>
<organism evidence="2 3">
    <name type="scientific">Geotalea daltonii (strain DSM 22248 / JCM 15807 / FRC-32)</name>
    <name type="common">Geobacter daltonii</name>
    <dbReference type="NCBI Taxonomy" id="316067"/>
    <lineage>
        <taxon>Bacteria</taxon>
        <taxon>Pseudomonadati</taxon>
        <taxon>Thermodesulfobacteriota</taxon>
        <taxon>Desulfuromonadia</taxon>
        <taxon>Geobacterales</taxon>
        <taxon>Geobacteraceae</taxon>
        <taxon>Geotalea</taxon>
    </lineage>
</organism>
<dbReference type="Gene3D" id="2.60.40.420">
    <property type="entry name" value="Cupredoxins - blue copper proteins"/>
    <property type="match status" value="3"/>
</dbReference>
<dbReference type="PANTHER" id="PTHR48267">
    <property type="entry name" value="CUPREDOXIN SUPERFAMILY PROTEIN"/>
    <property type="match status" value="1"/>
</dbReference>
<dbReference type="InterPro" id="IPR045087">
    <property type="entry name" value="Cu-oxidase_fam"/>
</dbReference>
<sequence length="795" mass="86701">MVEKPRLKAVVAMGALILLLQGIAYAQPDPVSTLLDPTTIPKYVTPLVIPPVMPKSTTQPGFPAADYNIAVRQFKQQVLPAPLPPTTVWSYGRAQDVLPGDFVAPVPRSSNISFNYPAFTVENISGNLTKVRWINDLVDPETKNFLPHLFAVDQTLHWANPPAAGCTMGDPNRTDCHTDNPAPYTGPVPIVTHVHGSHVNMESDGYPEAWWLPAANNIPPGYARQGSKFNQFNSLNRVPGSAFYGYENNQPAATLWYHDHALGMTRNNVYAGPAGFWLIRGGANGDAKVRDNLGNLARLPDAAPRGNEDPNFDSQVRKKVREIPLAIQDRSFKTDGSLFYPDSRTFFDGFPGPFIPDNGSDISPIWNPEAFFNTIVVNGSTWPQLEVAPARYRFRLLDGCNSRTLNLSLFIVQPDGTVNTDPIYEIPFFQLGAEQGFLPKVAMIKTGSATPLPGDGNIPGTLVPAPDPQQALLLGPAERADVIVDFSGLPEGTVVRMINTAPDAPFGGFPDTPADPATTGQVMQFVVKHALTTFSDSLTTPPASLKLPAEAPLGAATNTRPLSLNEMSSQVVCVSVDGDGNFIFNGEIVVVPPNAPCPEGTAPFGPRQALLGILSTENGITVAVPKMWSESITETPLLDSTEVWEIYNTTVDAHPIHLHLVRFEVVNRQDFDADFNPVVGTVTLPSAGETGYKDTVLAYPGQITRIKAKFDVPGEYVWHCHIVEHEDNEMMRPYLVRFDPEFPDLNRDGKLSFADLVPLLAEFLKPVRNPAFDLNGDGKVDQLDTRFLMTAILNC</sequence>
<dbReference type="KEGG" id="geo:Geob_3577"/>
<dbReference type="eggNOG" id="COG2132">
    <property type="taxonomic scope" value="Bacteria"/>
</dbReference>
<evidence type="ECO:0000313" key="3">
    <source>
        <dbReference type="Proteomes" id="UP000007721"/>
    </source>
</evidence>
<evidence type="ECO:0000259" key="1">
    <source>
        <dbReference type="Pfam" id="PF07731"/>
    </source>
</evidence>
<dbReference type="Gene3D" id="1.10.1330.10">
    <property type="entry name" value="Dockerin domain"/>
    <property type="match status" value="1"/>
</dbReference>
<gene>
    <name evidence="2" type="primary">ompC</name>
    <name evidence="2" type="ordered locus">Geob_3577</name>
</gene>
<dbReference type="EMBL" id="CP001390">
    <property type="protein sequence ID" value="ACM21918.1"/>
    <property type="molecule type" value="Genomic_DNA"/>
</dbReference>